<evidence type="ECO:0000313" key="5">
    <source>
        <dbReference type="Proteomes" id="UP000439903"/>
    </source>
</evidence>
<dbReference type="AlphaFoldDB" id="A0A8H4EKJ1"/>
<evidence type="ECO:0000256" key="1">
    <source>
        <dbReference type="ARBA" id="ARBA00022441"/>
    </source>
</evidence>
<name>A0A8H4EKJ1_GIGMA</name>
<dbReference type="InterPro" id="IPR015915">
    <property type="entry name" value="Kelch-typ_b-propeller"/>
</dbReference>
<feature type="transmembrane region" description="Helical" evidence="3">
    <location>
        <begin position="321"/>
        <end position="345"/>
    </location>
</feature>
<dbReference type="SUPFAM" id="SSF117281">
    <property type="entry name" value="Kelch motif"/>
    <property type="match status" value="1"/>
</dbReference>
<feature type="transmembrane region" description="Helical" evidence="3">
    <location>
        <begin position="21"/>
        <end position="48"/>
    </location>
</feature>
<reference evidence="4 5" key="1">
    <citation type="journal article" date="2019" name="Environ. Microbiol.">
        <title>At the nexus of three kingdoms: the genome of the mycorrhizal fungus Gigaspora margarita provides insights into plant, endobacterial and fungal interactions.</title>
        <authorList>
            <person name="Venice F."/>
            <person name="Ghignone S."/>
            <person name="Salvioli di Fossalunga A."/>
            <person name="Amselem J."/>
            <person name="Novero M."/>
            <person name="Xianan X."/>
            <person name="Sedzielewska Toro K."/>
            <person name="Morin E."/>
            <person name="Lipzen A."/>
            <person name="Grigoriev I.V."/>
            <person name="Henrissat B."/>
            <person name="Martin F.M."/>
            <person name="Bonfante P."/>
        </authorList>
    </citation>
    <scope>NUCLEOTIDE SEQUENCE [LARGE SCALE GENOMIC DNA]</scope>
    <source>
        <strain evidence="4 5">BEG34</strain>
    </source>
</reference>
<accession>A0A8H4EKJ1</accession>
<keyword evidence="3" id="KW-0812">Transmembrane</keyword>
<dbReference type="PANTHER" id="PTHR46228:SF2">
    <property type="entry name" value="KELCH REPEAT PROTEIN (AFU_ORTHOLOGUE AFUA_4G14350)"/>
    <property type="match status" value="1"/>
</dbReference>
<protein>
    <submittedName>
        <fullName evidence="4">Galactose oxidase</fullName>
    </submittedName>
</protein>
<gene>
    <name evidence="4" type="ORF">F8M41_019541</name>
</gene>
<dbReference type="EMBL" id="WTPW01000509">
    <property type="protein sequence ID" value="KAF0504365.1"/>
    <property type="molecule type" value="Genomic_DNA"/>
</dbReference>
<evidence type="ECO:0000313" key="4">
    <source>
        <dbReference type="EMBL" id="KAF0504365.1"/>
    </source>
</evidence>
<sequence length="365" mass="41575">MFFRLLLILFLSKELIIFQSLLVISSILVAAIIILEILTLNFFTWTFLKQFTITDDSSIPWVDLNYTNYPKNHRASACIGGTNNDEIFIFDGHCYDNYFIKKFDTNKQQWINITSTEYTSNILIFNTLSLSWSLSNASKNVPPPRHGYSAITLPNNNILYIGEQNGVNGTSKLYLPMNKNTTGPTPPIRESFSVVLSTSLNPTFDILNRYASKLYDVFNALDGRVILFGGVSNENFLGDLWILDVARFQWSKGNISNPISDLTLSRHTATLVGNYMFVVFGQHSTHNYSSRIFMLDISQNDSYRWVTEFTPLENVESVPVFALPTCVIYIIIILLVVLFSAIVIIKNRNYLMSLMRNNGRVSWAL</sequence>
<keyword evidence="5" id="KW-1185">Reference proteome</keyword>
<keyword evidence="2" id="KW-0677">Repeat</keyword>
<dbReference type="OrthoDB" id="2275515at2759"/>
<comment type="caution">
    <text evidence="4">The sequence shown here is derived from an EMBL/GenBank/DDBJ whole genome shotgun (WGS) entry which is preliminary data.</text>
</comment>
<proteinExistence type="predicted"/>
<keyword evidence="1" id="KW-0880">Kelch repeat</keyword>
<dbReference type="Gene3D" id="2.120.10.80">
    <property type="entry name" value="Kelch-type beta propeller"/>
    <property type="match status" value="1"/>
</dbReference>
<dbReference type="PANTHER" id="PTHR46228">
    <property type="entry name" value="KELCH DOMAIN-CONTAINING PROTEIN"/>
    <property type="match status" value="1"/>
</dbReference>
<evidence type="ECO:0000256" key="2">
    <source>
        <dbReference type="ARBA" id="ARBA00022737"/>
    </source>
</evidence>
<keyword evidence="3" id="KW-0472">Membrane</keyword>
<keyword evidence="3" id="KW-1133">Transmembrane helix</keyword>
<organism evidence="4 5">
    <name type="scientific">Gigaspora margarita</name>
    <dbReference type="NCBI Taxonomy" id="4874"/>
    <lineage>
        <taxon>Eukaryota</taxon>
        <taxon>Fungi</taxon>
        <taxon>Fungi incertae sedis</taxon>
        <taxon>Mucoromycota</taxon>
        <taxon>Glomeromycotina</taxon>
        <taxon>Glomeromycetes</taxon>
        <taxon>Diversisporales</taxon>
        <taxon>Gigasporaceae</taxon>
        <taxon>Gigaspora</taxon>
    </lineage>
</organism>
<dbReference type="Proteomes" id="UP000439903">
    <property type="component" value="Unassembled WGS sequence"/>
</dbReference>
<evidence type="ECO:0000256" key="3">
    <source>
        <dbReference type="SAM" id="Phobius"/>
    </source>
</evidence>